<evidence type="ECO:0000256" key="8">
    <source>
        <dbReference type="ARBA" id="ARBA00039086"/>
    </source>
</evidence>
<dbReference type="PANTHER" id="PTHR11954:SF6">
    <property type="entry name" value="MACROPHAGE MIGRATION INHIBITORY FACTOR"/>
    <property type="match status" value="1"/>
</dbReference>
<keyword evidence="3" id="KW-0964">Secreted</keyword>
<protein>
    <recommendedName>
        <fullName evidence="11">L-dopachrome isomerase</fullName>
        <ecNumber evidence="8">5.3.2.1</ecNumber>
        <ecNumber evidence="7">5.3.3.12</ecNumber>
    </recommendedName>
    <alternativeName>
        <fullName evidence="9">L-dopachrome tautomerase</fullName>
    </alternativeName>
    <alternativeName>
        <fullName evidence="10">Phenylpyruvate tautomerase</fullName>
    </alternativeName>
</protein>
<evidence type="ECO:0000256" key="7">
    <source>
        <dbReference type="ARBA" id="ARBA00038932"/>
    </source>
</evidence>
<dbReference type="PANTHER" id="PTHR11954">
    <property type="entry name" value="D-DOPACHROME DECARBOXYLASE"/>
    <property type="match status" value="1"/>
</dbReference>
<dbReference type="GO" id="GO:0005615">
    <property type="term" value="C:extracellular space"/>
    <property type="evidence" value="ECO:0007669"/>
    <property type="project" value="UniProtKB-KW"/>
</dbReference>
<dbReference type="AlphaFoldDB" id="A0A1S8LPH1"/>
<dbReference type="Pfam" id="PF01361">
    <property type="entry name" value="Tautomerase"/>
    <property type="match status" value="1"/>
</dbReference>
<dbReference type="GO" id="GO:0004167">
    <property type="term" value="F:dopachrome isomerase activity"/>
    <property type="evidence" value="ECO:0007669"/>
    <property type="project" value="UniProtKB-EC"/>
</dbReference>
<evidence type="ECO:0000256" key="6">
    <source>
        <dbReference type="ARBA" id="ARBA00036823"/>
    </source>
</evidence>
<evidence type="ECO:0000256" key="5">
    <source>
        <dbReference type="ARBA" id="ARBA00036735"/>
    </source>
</evidence>
<evidence type="ECO:0000256" key="3">
    <source>
        <dbReference type="ARBA" id="ARBA00022525"/>
    </source>
</evidence>
<dbReference type="InterPro" id="IPR014347">
    <property type="entry name" value="Tautomerase/MIF_sf"/>
</dbReference>
<gene>
    <name evidence="12" type="ORF">CROST_014690</name>
</gene>
<keyword evidence="4" id="KW-0413">Isomerase</keyword>
<dbReference type="InterPro" id="IPR004370">
    <property type="entry name" value="4-OT-like_dom"/>
</dbReference>
<keyword evidence="13" id="KW-1185">Reference proteome</keyword>
<dbReference type="KEGG" id="crw:CROST_014690"/>
<dbReference type="EC" id="5.3.3.12" evidence="7"/>
<evidence type="ECO:0000256" key="9">
    <source>
        <dbReference type="ARBA" id="ARBA00041631"/>
    </source>
</evidence>
<dbReference type="GO" id="GO:0005125">
    <property type="term" value="F:cytokine activity"/>
    <property type="evidence" value="ECO:0007669"/>
    <property type="project" value="UniProtKB-KW"/>
</dbReference>
<reference evidence="12 13" key="1">
    <citation type="submission" date="2022-04" db="EMBL/GenBank/DDBJ databases">
        <title>Genome sequence of C. roseum typestrain.</title>
        <authorList>
            <person name="Poehlein A."/>
            <person name="Schoch T."/>
            <person name="Duerre P."/>
            <person name="Daniel R."/>
        </authorList>
    </citation>
    <scope>NUCLEOTIDE SEQUENCE [LARGE SCALE GENOMIC DNA]</scope>
    <source>
        <strain evidence="12 13">DSM 7320</strain>
    </source>
</reference>
<dbReference type="Proteomes" id="UP000190951">
    <property type="component" value="Chromosome"/>
</dbReference>
<comment type="catalytic activity">
    <reaction evidence="6">
        <text>L-dopachrome = 5,6-dihydroxyindole-2-carboxylate</text>
        <dbReference type="Rhea" id="RHEA:13041"/>
        <dbReference type="ChEBI" id="CHEBI:16875"/>
        <dbReference type="ChEBI" id="CHEBI:57509"/>
        <dbReference type="EC" id="5.3.3.12"/>
    </reaction>
</comment>
<evidence type="ECO:0000256" key="1">
    <source>
        <dbReference type="ARBA" id="ARBA00004613"/>
    </source>
</evidence>
<proteinExistence type="predicted"/>
<organism evidence="12 13">
    <name type="scientific">Clostridium felsineum</name>
    <dbReference type="NCBI Taxonomy" id="36839"/>
    <lineage>
        <taxon>Bacteria</taxon>
        <taxon>Bacillati</taxon>
        <taxon>Bacillota</taxon>
        <taxon>Clostridia</taxon>
        <taxon>Eubacteriales</taxon>
        <taxon>Clostridiaceae</taxon>
        <taxon>Clostridium</taxon>
    </lineage>
</organism>
<evidence type="ECO:0000256" key="10">
    <source>
        <dbReference type="ARBA" id="ARBA00041912"/>
    </source>
</evidence>
<comment type="catalytic activity">
    <reaction evidence="5">
        <text>3-phenylpyruvate = enol-phenylpyruvate</text>
        <dbReference type="Rhea" id="RHEA:17097"/>
        <dbReference type="ChEBI" id="CHEBI:16815"/>
        <dbReference type="ChEBI" id="CHEBI:18005"/>
        <dbReference type="EC" id="5.3.2.1"/>
    </reaction>
</comment>
<dbReference type="EMBL" id="CP096983">
    <property type="protein sequence ID" value="URZ10759.1"/>
    <property type="molecule type" value="Genomic_DNA"/>
</dbReference>
<evidence type="ECO:0000313" key="13">
    <source>
        <dbReference type="Proteomes" id="UP000190951"/>
    </source>
</evidence>
<name>A0A1S8LPH1_9CLOT</name>
<evidence type="ECO:0000256" key="2">
    <source>
        <dbReference type="ARBA" id="ARBA00022514"/>
    </source>
</evidence>
<evidence type="ECO:0000313" key="12">
    <source>
        <dbReference type="EMBL" id="URZ10759.1"/>
    </source>
</evidence>
<accession>A0A1S8LPH1</accession>
<evidence type="ECO:0000256" key="4">
    <source>
        <dbReference type="ARBA" id="ARBA00023235"/>
    </source>
</evidence>
<keyword evidence="2" id="KW-0202">Cytokine</keyword>
<evidence type="ECO:0000256" key="11">
    <source>
        <dbReference type="ARBA" id="ARBA00042730"/>
    </source>
</evidence>
<dbReference type="SUPFAM" id="SSF55331">
    <property type="entry name" value="Tautomerase/MIF"/>
    <property type="match status" value="1"/>
</dbReference>
<dbReference type="Gene3D" id="3.30.429.10">
    <property type="entry name" value="Macrophage Migration Inhibitory Factor"/>
    <property type="match status" value="1"/>
</dbReference>
<comment type="subcellular location">
    <subcellularLocation>
        <location evidence="1">Secreted</location>
    </subcellularLocation>
</comment>
<dbReference type="RefSeq" id="WP_077832412.1">
    <property type="nucleotide sequence ID" value="NZ_CP096983.1"/>
</dbReference>
<dbReference type="InterPro" id="IPR001398">
    <property type="entry name" value="Macrophage_inhib_fac"/>
</dbReference>
<dbReference type="GO" id="GO:0050178">
    <property type="term" value="F:phenylpyruvate tautomerase activity"/>
    <property type="evidence" value="ECO:0007669"/>
    <property type="project" value="UniProtKB-EC"/>
</dbReference>
<dbReference type="STRING" id="84029.CROST_03130"/>
<sequence length="114" mass="13092">MPFINSTLTVKLDKEKENKLKTELGKLIELLPGKSEEWLMVGFKDDYPLYFKGEKKDKAAFIEVKIFGSAEKSAKNNLVSEISNLMERELSIPKDSIYITIDEVSTWAWNGKLF</sequence>
<dbReference type="EC" id="5.3.2.1" evidence="8"/>